<dbReference type="GO" id="GO:0006303">
    <property type="term" value="P:double-strand break repair via nonhomologous end joining"/>
    <property type="evidence" value="ECO:0007669"/>
    <property type="project" value="InterPro"/>
</dbReference>
<dbReference type="KEGG" id="dci:103507257"/>
<name>A0A1S3CXR5_DIACI</name>
<dbReference type="Gene3D" id="2.60.120.260">
    <property type="entry name" value="Galactose-binding domain-like"/>
    <property type="match status" value="1"/>
</dbReference>
<dbReference type="InterPro" id="IPR001357">
    <property type="entry name" value="BRCT_dom"/>
</dbReference>
<dbReference type="Pfam" id="PF01834">
    <property type="entry name" value="XRCC1_N"/>
    <property type="match status" value="1"/>
</dbReference>
<feature type="compositionally biased region" description="Basic and acidic residues" evidence="6">
    <location>
        <begin position="274"/>
        <end position="350"/>
    </location>
</feature>
<dbReference type="AlphaFoldDB" id="A0A1S3CXR5"/>
<dbReference type="FunFam" id="3.40.50.10190:FF:000008">
    <property type="entry name" value="X-ray repair cross complementing 1"/>
    <property type="match status" value="1"/>
</dbReference>
<feature type="domain" description="BRCT" evidence="7">
    <location>
        <begin position="372"/>
        <end position="460"/>
    </location>
</feature>
<dbReference type="PROSITE" id="PS50172">
    <property type="entry name" value="BRCT"/>
    <property type="match status" value="2"/>
</dbReference>
<dbReference type="STRING" id="121845.A0A1S3CXR5"/>
<keyword evidence="3" id="KW-0227">DNA damage</keyword>
<keyword evidence="5" id="KW-0539">Nucleus</keyword>
<dbReference type="GO" id="GO:0000012">
    <property type="term" value="P:single strand break repair"/>
    <property type="evidence" value="ECO:0007669"/>
    <property type="project" value="InterPro"/>
</dbReference>
<accession>A0A1S3CXR5</accession>
<proteinExistence type="predicted"/>
<organism evidence="8 9">
    <name type="scientific">Diaphorina citri</name>
    <name type="common">Asian citrus psyllid</name>
    <dbReference type="NCBI Taxonomy" id="121845"/>
    <lineage>
        <taxon>Eukaryota</taxon>
        <taxon>Metazoa</taxon>
        <taxon>Ecdysozoa</taxon>
        <taxon>Arthropoda</taxon>
        <taxon>Hexapoda</taxon>
        <taxon>Insecta</taxon>
        <taxon>Pterygota</taxon>
        <taxon>Neoptera</taxon>
        <taxon>Paraneoptera</taxon>
        <taxon>Hemiptera</taxon>
        <taxon>Sternorrhyncha</taxon>
        <taxon>Psylloidea</taxon>
        <taxon>Psyllidae</taxon>
        <taxon>Diaphorininae</taxon>
        <taxon>Diaphorina</taxon>
    </lineage>
</organism>
<dbReference type="PaxDb" id="121845-A0A1S3CXR5"/>
<dbReference type="CDD" id="cd17725">
    <property type="entry name" value="BRCT_XRCC1_rpt1"/>
    <property type="match status" value="1"/>
</dbReference>
<evidence type="ECO:0000256" key="3">
    <source>
        <dbReference type="ARBA" id="ARBA00022763"/>
    </source>
</evidence>
<feature type="compositionally biased region" description="Polar residues" evidence="6">
    <location>
        <begin position="484"/>
        <end position="501"/>
    </location>
</feature>
<evidence type="ECO:0000256" key="2">
    <source>
        <dbReference type="ARBA" id="ARBA00022737"/>
    </source>
</evidence>
<feature type="region of interest" description="Disordered" evidence="6">
    <location>
        <begin position="201"/>
        <end position="370"/>
    </location>
</feature>
<evidence type="ECO:0000256" key="5">
    <source>
        <dbReference type="ARBA" id="ARBA00023242"/>
    </source>
</evidence>
<feature type="compositionally biased region" description="Low complexity" evidence="6">
    <location>
        <begin position="502"/>
        <end position="559"/>
    </location>
</feature>
<dbReference type="Gene3D" id="3.40.50.10190">
    <property type="entry name" value="BRCT domain"/>
    <property type="match status" value="2"/>
</dbReference>
<dbReference type="OMA" id="CACENTP"/>
<dbReference type="Proteomes" id="UP000079169">
    <property type="component" value="Unplaced"/>
</dbReference>
<dbReference type="InterPro" id="IPR045080">
    <property type="entry name" value="BRCT_XRCC1_rpt1"/>
</dbReference>
<dbReference type="FunFam" id="2.60.120.260:FF:000025">
    <property type="entry name" value="DNA repair protein XRCC1 isoform X1"/>
    <property type="match status" value="1"/>
</dbReference>
<dbReference type="SUPFAM" id="SSF52113">
    <property type="entry name" value="BRCT domain"/>
    <property type="match status" value="2"/>
</dbReference>
<sequence>MAPIKFARVVSYSSEDPVHKADNLLNPESTKKWKCKSMGEKQAVAILQLSSQVQINGIDIGNEFSAFVEVFVAKSSNPDDYKVLLPAVFMMSIQDSKQGVGINSVRFFKSESLLHADETWDRIKVVCSQPYNKCVQYGLAFVTVHSATVDKKDDVASPSTSSQSTPSQKLGNFILKDDSSDSSPISLGNWFSKRKAISPPKEYTKVPRTSLASSIKEDSSPQLVKVDKPKKKEPKKKNDDFSGRIEVKVPENNGSARRANHGPLLYVPDEDDSNDSKDGKTNGNKHTDKTKDVRPSTSEKKDGKGEKKKDSQGSEKKKDLQGSDKKKDSSKKEADSQRSNDSKARHDLSKKPQNPQTPTASVSGTSRKRTKPFSKLLEGVTFVISGFENPLRSDLRNQALEMGAYYKANWDGSCTHLVCAFPNTPKCRSVQSLNGKIVTKDWIGDCYNQCKRLPWRRYALIKADRDQSESEEEIDEERVKPKISPSTSRLLLGSAVSNHDVSPSTTSTSQATSGISSSHTQSTSSQDSQPSGLFPPQAASSSQSPSTSSTLLQSPRSQSVDPYDGDTDIDESPEFSGKLPAGRFSNMFKDLSFLVHSSLGESMQNKLFRYITTYGGYCSCEGQSKYTPIPKPSQDEHFDYVLADTLDRDEKIKYVKSRCIKSAWIWECVNQNKLVDCSDYTIKTEEN</sequence>
<dbReference type="InterPro" id="IPR036420">
    <property type="entry name" value="BRCT_dom_sf"/>
</dbReference>
<dbReference type="SUPFAM" id="SSF49785">
    <property type="entry name" value="Galactose-binding domain-like"/>
    <property type="match status" value="1"/>
</dbReference>
<evidence type="ECO:0000313" key="8">
    <source>
        <dbReference type="Proteomes" id="UP000079169"/>
    </source>
</evidence>
<dbReference type="GeneID" id="103507257"/>
<keyword evidence="8" id="KW-1185">Reference proteome</keyword>
<evidence type="ECO:0000256" key="4">
    <source>
        <dbReference type="ARBA" id="ARBA00023204"/>
    </source>
</evidence>
<reference evidence="9" key="1">
    <citation type="submission" date="2025-08" db="UniProtKB">
        <authorList>
            <consortium name="RefSeq"/>
        </authorList>
    </citation>
    <scope>IDENTIFICATION</scope>
</reference>
<dbReference type="PANTHER" id="PTHR11370:SF5">
    <property type="entry name" value="DNA REPAIR PROTEIN XRCC1"/>
    <property type="match status" value="1"/>
</dbReference>
<feature type="compositionally biased region" description="Polar residues" evidence="6">
    <location>
        <begin position="351"/>
        <end position="365"/>
    </location>
</feature>
<keyword evidence="4" id="KW-0234">DNA repair</keyword>
<feature type="compositionally biased region" description="Acidic residues" evidence="6">
    <location>
        <begin position="563"/>
        <end position="573"/>
    </location>
</feature>
<dbReference type="InterPro" id="IPR008979">
    <property type="entry name" value="Galactose-bd-like_sf"/>
</dbReference>
<evidence type="ECO:0000256" key="6">
    <source>
        <dbReference type="SAM" id="MobiDB-lite"/>
    </source>
</evidence>
<dbReference type="GO" id="GO:0006284">
    <property type="term" value="P:base-excision repair"/>
    <property type="evidence" value="ECO:0007669"/>
    <property type="project" value="InterPro"/>
</dbReference>
<dbReference type="GO" id="GO:0005634">
    <property type="term" value="C:nucleus"/>
    <property type="evidence" value="ECO:0007669"/>
    <property type="project" value="UniProtKB-SubCell"/>
</dbReference>
<feature type="compositionally biased region" description="Low complexity" evidence="6">
    <location>
        <begin position="157"/>
        <end position="168"/>
    </location>
</feature>
<dbReference type="SMART" id="SM00292">
    <property type="entry name" value="BRCT"/>
    <property type="match status" value="2"/>
</dbReference>
<dbReference type="InterPro" id="IPR002706">
    <property type="entry name" value="Xrcc1_N"/>
</dbReference>
<feature type="domain" description="BRCT" evidence="7">
    <location>
        <begin position="583"/>
        <end position="682"/>
    </location>
</feature>
<protein>
    <submittedName>
        <fullName evidence="9">DNA repair protein XRCC1-like</fullName>
    </submittedName>
</protein>
<feature type="compositionally biased region" description="Basic and acidic residues" evidence="6">
    <location>
        <begin position="236"/>
        <end position="249"/>
    </location>
</feature>
<dbReference type="RefSeq" id="XP_008469934.1">
    <property type="nucleotide sequence ID" value="XM_008471712.3"/>
</dbReference>
<dbReference type="PANTHER" id="PTHR11370">
    <property type="entry name" value="DNA-REPAIR PROTEIN XRCC1"/>
    <property type="match status" value="1"/>
</dbReference>
<gene>
    <name evidence="9" type="primary">LOC103507257</name>
</gene>
<evidence type="ECO:0000256" key="1">
    <source>
        <dbReference type="ARBA" id="ARBA00004123"/>
    </source>
</evidence>
<evidence type="ECO:0000313" key="9">
    <source>
        <dbReference type="RefSeq" id="XP_008469934.1"/>
    </source>
</evidence>
<feature type="region of interest" description="Disordered" evidence="6">
    <location>
        <begin position="464"/>
        <end position="576"/>
    </location>
</feature>
<dbReference type="GO" id="GO:0003684">
    <property type="term" value="F:damaged DNA binding"/>
    <property type="evidence" value="ECO:0007669"/>
    <property type="project" value="InterPro"/>
</dbReference>
<evidence type="ECO:0000259" key="7">
    <source>
        <dbReference type="PROSITE" id="PS50172"/>
    </source>
</evidence>
<feature type="region of interest" description="Disordered" evidence="6">
    <location>
        <begin position="153"/>
        <end position="182"/>
    </location>
</feature>
<dbReference type="Pfam" id="PF00533">
    <property type="entry name" value="BRCT"/>
    <property type="match status" value="1"/>
</dbReference>
<keyword evidence="2" id="KW-0677">Repeat</keyword>
<comment type="subcellular location">
    <subcellularLocation>
        <location evidence="1">Nucleus</location>
    </subcellularLocation>
</comment>